<evidence type="ECO:0000313" key="2">
    <source>
        <dbReference type="EMBL" id="GIH22360.1"/>
    </source>
</evidence>
<keyword evidence="1" id="KW-0472">Membrane</keyword>
<sequence>MDFWRTLLRLVRRKSIGPPLIVLAVAAAVTAWFLVPARYMSTASMVLATPAAGGTLPSDPSKPQGLTNPLLQFNDGLRTTAGILILAMNGLDVRTQVGVVKGGPTEMIVDDGRSNPDLMGISTSGPFIYLEVESDTPARVLDTTKRAQQYIRDELTKRQQALRAPKSTYIWIVDVVPASTPEILLTSKIMAVGGALGGTLVLGFGLVYVVTQLRATRRRYPEPIKPAYRPAFRPAIAPATPIKPVNGSDSKWRTKAGDSLDNDDLVVVVYSNADDSDGAPAEDTQTFKVVSVEDEPALRVNGGLSDRAAN</sequence>
<organism evidence="2 3">
    <name type="scientific">Acrocarpospora phusangensis</name>
    <dbReference type="NCBI Taxonomy" id="1070424"/>
    <lineage>
        <taxon>Bacteria</taxon>
        <taxon>Bacillati</taxon>
        <taxon>Actinomycetota</taxon>
        <taxon>Actinomycetes</taxon>
        <taxon>Streptosporangiales</taxon>
        <taxon>Streptosporangiaceae</taxon>
        <taxon>Acrocarpospora</taxon>
    </lineage>
</organism>
<accession>A0A919Q8X2</accession>
<dbReference type="AlphaFoldDB" id="A0A919Q8X2"/>
<protein>
    <submittedName>
        <fullName evidence="2">Uncharacterized protein</fullName>
    </submittedName>
</protein>
<keyword evidence="1" id="KW-1133">Transmembrane helix</keyword>
<comment type="caution">
    <text evidence="2">The sequence shown here is derived from an EMBL/GenBank/DDBJ whole genome shotgun (WGS) entry which is preliminary data.</text>
</comment>
<dbReference type="Proteomes" id="UP000640052">
    <property type="component" value="Unassembled WGS sequence"/>
</dbReference>
<reference evidence="2" key="1">
    <citation type="submission" date="2021-01" db="EMBL/GenBank/DDBJ databases">
        <title>Whole genome shotgun sequence of Acrocarpospora phusangensis NBRC 108782.</title>
        <authorList>
            <person name="Komaki H."/>
            <person name="Tamura T."/>
        </authorList>
    </citation>
    <scope>NUCLEOTIDE SEQUENCE</scope>
    <source>
        <strain evidence="2">NBRC 108782</strain>
    </source>
</reference>
<keyword evidence="1" id="KW-0812">Transmembrane</keyword>
<dbReference type="EMBL" id="BOOA01000004">
    <property type="protein sequence ID" value="GIH22360.1"/>
    <property type="molecule type" value="Genomic_DNA"/>
</dbReference>
<evidence type="ECO:0000256" key="1">
    <source>
        <dbReference type="SAM" id="Phobius"/>
    </source>
</evidence>
<name>A0A919Q8X2_9ACTN</name>
<keyword evidence="3" id="KW-1185">Reference proteome</keyword>
<proteinExistence type="predicted"/>
<evidence type="ECO:0000313" key="3">
    <source>
        <dbReference type="Proteomes" id="UP000640052"/>
    </source>
</evidence>
<dbReference type="RefSeq" id="WP_204039213.1">
    <property type="nucleotide sequence ID" value="NZ_BOOA01000004.1"/>
</dbReference>
<feature type="transmembrane region" description="Helical" evidence="1">
    <location>
        <begin position="189"/>
        <end position="210"/>
    </location>
</feature>
<gene>
    <name evidence="2" type="ORF">Aph01nite_06700</name>
</gene>